<accession>A0A1I2DJ59</accession>
<evidence type="ECO:0000313" key="1">
    <source>
        <dbReference type="EMBL" id="SFE80584.1"/>
    </source>
</evidence>
<name>A0A1I2DJ59_9FLAO</name>
<gene>
    <name evidence="1" type="ORF">SAMN04488131_10490</name>
</gene>
<dbReference type="OrthoDB" id="1263122at2"/>
<evidence type="ECO:0000313" key="2">
    <source>
        <dbReference type="Proteomes" id="UP000198596"/>
    </source>
</evidence>
<sequence length="179" mass="20984">MGSKYKITIILLFIICSCKNELKTNSKNGLNTHRERVFITQNINSLIDSVESFDTSLIPPSKEFKDLKVEKITIGLLDSVFIENDENFNYINQKKSFKFKLQESDLVNFKTNYTIKLVKVNNYDNNILFVNFSNFYMTDNEANIDVKKNIGISMIKERYYFIKRNAIWVFKKKELLGMG</sequence>
<evidence type="ECO:0008006" key="3">
    <source>
        <dbReference type="Google" id="ProtNLM"/>
    </source>
</evidence>
<dbReference type="EMBL" id="FONQ01000004">
    <property type="protein sequence ID" value="SFE80584.1"/>
    <property type="molecule type" value="Genomic_DNA"/>
</dbReference>
<keyword evidence="2" id="KW-1185">Reference proteome</keyword>
<protein>
    <recommendedName>
        <fullName evidence="3">Lipoprotein</fullName>
    </recommendedName>
</protein>
<dbReference type="RefSeq" id="WP_091203895.1">
    <property type="nucleotide sequence ID" value="NZ_FONQ01000004.1"/>
</dbReference>
<dbReference type="PROSITE" id="PS51257">
    <property type="entry name" value="PROKAR_LIPOPROTEIN"/>
    <property type="match status" value="1"/>
</dbReference>
<dbReference type="AlphaFoldDB" id="A0A1I2DJ59"/>
<proteinExistence type="predicted"/>
<reference evidence="2" key="1">
    <citation type="submission" date="2016-10" db="EMBL/GenBank/DDBJ databases">
        <authorList>
            <person name="Varghese N."/>
            <person name="Submissions S."/>
        </authorList>
    </citation>
    <scope>NUCLEOTIDE SEQUENCE [LARGE SCALE GENOMIC DNA]</scope>
    <source>
        <strain evidence="2">CGMCC 1.9227</strain>
    </source>
</reference>
<organism evidence="1 2">
    <name type="scientific">Flavobacterium xueshanense</name>
    <dbReference type="NCBI Taxonomy" id="935223"/>
    <lineage>
        <taxon>Bacteria</taxon>
        <taxon>Pseudomonadati</taxon>
        <taxon>Bacteroidota</taxon>
        <taxon>Flavobacteriia</taxon>
        <taxon>Flavobacteriales</taxon>
        <taxon>Flavobacteriaceae</taxon>
        <taxon>Flavobacterium</taxon>
    </lineage>
</organism>
<dbReference type="Proteomes" id="UP000198596">
    <property type="component" value="Unassembled WGS sequence"/>
</dbReference>